<reference evidence="6" key="1">
    <citation type="submission" date="2015-10" db="EMBL/GenBank/DDBJ databases">
        <title>Description of Candidatus Tenderia electrophaga gen. nov, sp. nov., an Uncultivated Electroautotroph from a Biocathode Enrichment.</title>
        <authorList>
            <person name="Eddie B.J."/>
            <person name="Malanoski A.P."/>
            <person name="Wang Z."/>
            <person name="Hall R.J."/>
            <person name="Oh S.D."/>
            <person name="Heiner C."/>
            <person name="Lin B."/>
            <person name="Strycharz-Glaven S.M."/>
        </authorList>
    </citation>
    <scope>NUCLEOTIDE SEQUENCE [LARGE SCALE GENOMIC DNA]</scope>
    <source>
        <strain evidence="6">NRL1</strain>
        <plasmid evidence="6">unnamed</plasmid>
    </source>
</reference>
<dbReference type="EMBL" id="CP013100">
    <property type="protein sequence ID" value="ALP54950.1"/>
    <property type="molecule type" value="Genomic_DNA"/>
</dbReference>
<evidence type="ECO:0000256" key="3">
    <source>
        <dbReference type="ARBA" id="ARBA00022777"/>
    </source>
</evidence>
<organism evidence="6 7">
    <name type="scientific">Candidatus Tenderia electrophaga</name>
    <dbReference type="NCBI Taxonomy" id="1748243"/>
    <lineage>
        <taxon>Bacteria</taxon>
        <taxon>Pseudomonadati</taxon>
        <taxon>Pseudomonadota</taxon>
        <taxon>Gammaproteobacteria</taxon>
        <taxon>Candidatus Tenderiales</taxon>
        <taxon>Candidatus Tenderiaceae</taxon>
        <taxon>Candidatus Tenderia</taxon>
    </lineage>
</organism>
<comment type="similarity">
    <text evidence="1">Belongs to the HipA Ser/Thr kinase family.</text>
</comment>
<sequence length="405" mass="45156">MIHLEVWLTLPDGERIQAGEIVTADPDAEHGGALQGEYRYCTDYLDSPRAFPLDPVALPLQDRIFNANNPRSGVHQVFEDSLPDDWGRQLLVRRYRLPRGRQRPPQLLSCIGISALGALAFINKDRPQPESNAAGLPDLPALLQAAARYEQGELAQGDELQLLFQAGSSPGGARPKVLVEEQGRGWIAKFPSARDRFDVVRLEAASLELARRSGLVVPEFRLVDAAGRAVLLVRRFDETGEGGRRHLVSMRTLLQVENYYNCAYHDVADIVRCHSDHPQQDLAAVYRWMVFNAALGNTDDHLKNIMMQHDDDGWALAPLYDLVPNINRNLEHVLMFDTSFYPPDKAGLVGMAAKFGLSKRQAEAIVEAVWEALTRWESVFAEQGVPDADIVRLRPDISGRLAAKD</sequence>
<dbReference type="KEGG" id="tee:Tel_16985"/>
<keyword evidence="7" id="KW-1185">Reference proteome</keyword>
<keyword evidence="6" id="KW-0614">Plasmid</keyword>
<dbReference type="GO" id="GO:0004674">
    <property type="term" value="F:protein serine/threonine kinase activity"/>
    <property type="evidence" value="ECO:0007669"/>
    <property type="project" value="TreeGrafter"/>
</dbReference>
<dbReference type="Gene3D" id="1.10.1070.20">
    <property type="match status" value="1"/>
</dbReference>
<dbReference type="InterPro" id="IPR012893">
    <property type="entry name" value="HipA-like_C"/>
</dbReference>
<evidence type="ECO:0000259" key="5">
    <source>
        <dbReference type="Pfam" id="PF13657"/>
    </source>
</evidence>
<evidence type="ECO:0008006" key="8">
    <source>
        <dbReference type="Google" id="ProtNLM"/>
    </source>
</evidence>
<evidence type="ECO:0000256" key="2">
    <source>
        <dbReference type="ARBA" id="ARBA00022679"/>
    </source>
</evidence>
<dbReference type="GO" id="GO:0005829">
    <property type="term" value="C:cytosol"/>
    <property type="evidence" value="ECO:0007669"/>
    <property type="project" value="TreeGrafter"/>
</dbReference>
<evidence type="ECO:0000313" key="6">
    <source>
        <dbReference type="EMBL" id="ALP54950.1"/>
    </source>
</evidence>
<geneLocation type="plasmid" evidence="6 7">
    <name>unnamed</name>
</geneLocation>
<dbReference type="AlphaFoldDB" id="A0A0S2TIG3"/>
<proteinExistence type="inferred from homology"/>
<dbReference type="Pfam" id="PF07804">
    <property type="entry name" value="HipA_C"/>
    <property type="match status" value="1"/>
</dbReference>
<accession>A0A0S2TIG3</accession>
<keyword evidence="2" id="KW-0808">Transferase</keyword>
<dbReference type="InterPro" id="IPR017508">
    <property type="entry name" value="HipA_N1"/>
</dbReference>
<protein>
    <recommendedName>
        <fullName evidence="8">Phosphatidylinositol kinase</fullName>
    </recommendedName>
</protein>
<dbReference type="Pfam" id="PF13657">
    <property type="entry name" value="Couple_hipA"/>
    <property type="match status" value="1"/>
</dbReference>
<evidence type="ECO:0000259" key="4">
    <source>
        <dbReference type="Pfam" id="PF07804"/>
    </source>
</evidence>
<feature type="domain" description="HipA N-terminal subdomain 1" evidence="5">
    <location>
        <begin position="36"/>
        <end position="121"/>
    </location>
</feature>
<gene>
    <name evidence="6" type="ORF">Tel_16985</name>
</gene>
<dbReference type="PANTHER" id="PTHR37419">
    <property type="entry name" value="SERINE/THREONINE-PROTEIN KINASE TOXIN HIPA"/>
    <property type="match status" value="1"/>
</dbReference>
<evidence type="ECO:0000313" key="7">
    <source>
        <dbReference type="Proteomes" id="UP000055136"/>
    </source>
</evidence>
<keyword evidence="3" id="KW-0418">Kinase</keyword>
<name>A0A0S2TIG3_9GAMM</name>
<evidence type="ECO:0000256" key="1">
    <source>
        <dbReference type="ARBA" id="ARBA00010164"/>
    </source>
</evidence>
<dbReference type="Proteomes" id="UP000055136">
    <property type="component" value="Plasmid unnamed"/>
</dbReference>
<feature type="domain" description="HipA-like C-terminal" evidence="4">
    <location>
        <begin position="168"/>
        <end position="374"/>
    </location>
</feature>
<dbReference type="InterPro" id="IPR052028">
    <property type="entry name" value="HipA_Ser/Thr_kinase"/>
</dbReference>